<dbReference type="Pfam" id="PF04450">
    <property type="entry name" value="BSP"/>
    <property type="match status" value="1"/>
</dbReference>
<accession>A0A0D0VJS5</accession>
<proteinExistence type="predicted"/>
<dbReference type="HOGENOM" id="CLU_871589_0_0_1"/>
<gene>
    <name evidence="1" type="ORF">I312_05692</name>
</gene>
<name>A0A0D0VJS5_CRYGA</name>
<protein>
    <recommendedName>
        <fullName evidence="2">BSP-domain-containing protein</fullName>
    </recommendedName>
</protein>
<sequence length="321" mass="35748">MAPVIPIQEAPLPPAPIKKFYLSTPDSIQLTSPHSFPHSIPENSLLLSFSHPDPSTSPVTAFFLSCLPDPILFLHYTAAFIHPRLTLGNGGGWRHQLVELVLEDKDGLAATSGGRIGVSLNWVGNIMDDVRKGRKRVEMAVKEFKGVLLHEMVHTIQHDGQGTTPGWLIESIGDVCRLYAGLDPPHWRKPGQGKKEKGWEDGYDAGARFLAWLTENDGGIGAGNGVNNGRQEYFILPPQSSTSTFGPAAQATKYPSSSETYEQPFHPVPPAKPRLGPFPDLLRLIDSRLIYEKWNDSWWEEMTGHKLDELWAAYLSYYRQK</sequence>
<dbReference type="EMBL" id="KN847991">
    <property type="protein sequence ID" value="KIR45125.1"/>
    <property type="molecule type" value="Genomic_DNA"/>
</dbReference>
<dbReference type="PANTHER" id="PTHR33321">
    <property type="match status" value="1"/>
</dbReference>
<organism evidence="1">
    <name type="scientific">Cryptococcus bacillisporus CA1280</name>
    <dbReference type="NCBI Taxonomy" id="1296109"/>
    <lineage>
        <taxon>Eukaryota</taxon>
        <taxon>Fungi</taxon>
        <taxon>Dikarya</taxon>
        <taxon>Basidiomycota</taxon>
        <taxon>Agaricomycotina</taxon>
        <taxon>Tremellomycetes</taxon>
        <taxon>Tremellales</taxon>
        <taxon>Cryptococcaceae</taxon>
        <taxon>Cryptococcus</taxon>
        <taxon>Cryptococcus gattii species complex</taxon>
    </lineage>
</organism>
<dbReference type="InterPro" id="IPR007541">
    <property type="entry name" value="Uncharacterised_BSP"/>
</dbReference>
<evidence type="ECO:0000313" key="1">
    <source>
        <dbReference type="EMBL" id="KIR45125.1"/>
    </source>
</evidence>
<dbReference type="AlphaFoldDB" id="A0A0D0VJS5"/>
<evidence type="ECO:0008006" key="2">
    <source>
        <dbReference type="Google" id="ProtNLM"/>
    </source>
</evidence>
<reference evidence="1" key="1">
    <citation type="submission" date="2015-01" db="EMBL/GenBank/DDBJ databases">
        <title>The Genome Sequence of Cryptococcus gattii CA1280.</title>
        <authorList>
            <consortium name="The Broad Institute Genomics Platform"/>
            <person name="Cuomo C."/>
            <person name="Litvintseva A."/>
            <person name="Chen Y."/>
            <person name="Heitman J."/>
            <person name="Sun S."/>
            <person name="Springer D."/>
            <person name="Dromer F."/>
            <person name="Young S."/>
            <person name="Zeng Q."/>
            <person name="Gargeya S."/>
            <person name="Abouelleil A."/>
            <person name="Alvarado L."/>
            <person name="Chapman S.B."/>
            <person name="Gainer-Dewar J."/>
            <person name="Goldberg J."/>
            <person name="Griggs A."/>
            <person name="Gujja S."/>
            <person name="Hansen M."/>
            <person name="Howarth C."/>
            <person name="Imamovic A."/>
            <person name="Larimer J."/>
            <person name="Murphy C."/>
            <person name="Naylor J."/>
            <person name="Pearson M."/>
            <person name="Priest M."/>
            <person name="Roberts A."/>
            <person name="Saif S."/>
            <person name="Shea T."/>
            <person name="Sykes S."/>
            <person name="Wortman J."/>
            <person name="Nusbaum C."/>
            <person name="Birren B."/>
        </authorList>
    </citation>
    <scope>NUCLEOTIDE SEQUENCE [LARGE SCALE GENOMIC DNA]</scope>
    <source>
        <strain evidence="1">CA1280</strain>
    </source>
</reference>
<dbReference type="PANTHER" id="PTHR33321:SF12">
    <property type="entry name" value="PLANT BASIC SECRETORY PROTEIN (BSP) FAMILY PROTEIN"/>
    <property type="match status" value="1"/>
</dbReference>
<dbReference type="OrthoDB" id="891726at2759"/>